<keyword evidence="3" id="KW-0472">Membrane</keyword>
<dbReference type="InterPro" id="IPR002347">
    <property type="entry name" value="SDR_fam"/>
</dbReference>
<accession>A0A9W7AMG2</accession>
<dbReference type="AlphaFoldDB" id="A0A9W7AMG2"/>
<name>A0A9W7AMG2_9STRA</name>
<dbReference type="GO" id="GO:0016491">
    <property type="term" value="F:oxidoreductase activity"/>
    <property type="evidence" value="ECO:0007669"/>
    <property type="project" value="UniProtKB-KW"/>
</dbReference>
<keyword evidence="3" id="KW-1133">Transmembrane helix</keyword>
<evidence type="ECO:0000313" key="5">
    <source>
        <dbReference type="Proteomes" id="UP001165122"/>
    </source>
</evidence>
<dbReference type="PRINTS" id="PR00081">
    <property type="entry name" value="GDHRDH"/>
</dbReference>
<gene>
    <name evidence="4" type="ORF">TrLO_g6957</name>
</gene>
<dbReference type="Pfam" id="PF00106">
    <property type="entry name" value="adh_short"/>
    <property type="match status" value="1"/>
</dbReference>
<dbReference type="Gene3D" id="3.40.50.720">
    <property type="entry name" value="NAD(P)-binding Rossmann-like Domain"/>
    <property type="match status" value="1"/>
</dbReference>
<evidence type="ECO:0000313" key="4">
    <source>
        <dbReference type="EMBL" id="GMH72037.1"/>
    </source>
</evidence>
<dbReference type="SUPFAM" id="SSF51735">
    <property type="entry name" value="NAD(P)-binding Rossmann-fold domains"/>
    <property type="match status" value="1"/>
</dbReference>
<dbReference type="EMBL" id="BRXW01000647">
    <property type="protein sequence ID" value="GMH72037.1"/>
    <property type="molecule type" value="Genomic_DNA"/>
</dbReference>
<dbReference type="PANTHER" id="PTHR24320">
    <property type="entry name" value="RETINOL DEHYDROGENASE"/>
    <property type="match status" value="1"/>
</dbReference>
<proteinExistence type="inferred from homology"/>
<keyword evidence="3" id="KW-0812">Transmembrane</keyword>
<dbReference type="InterPro" id="IPR036291">
    <property type="entry name" value="NAD(P)-bd_dom_sf"/>
</dbReference>
<dbReference type="Proteomes" id="UP001165122">
    <property type="component" value="Unassembled WGS sequence"/>
</dbReference>
<comment type="caution">
    <text evidence="4">The sequence shown here is derived from an EMBL/GenBank/DDBJ whole genome shotgun (WGS) entry which is preliminary data.</text>
</comment>
<sequence length="422" mass="46555">MVRKLTPRELRQRRATIKFAKIFLSLTVGFWFLSSVPYIVIRAGSYLDNRGLLGEAPWTVKSKDICGHSLEKNAEGRVIVVTGANSGIGYEAAKTLALLNADKVVLGCRGKEKCAYSKAMIDAERQSLCFKGFEKDFESNVIDPGLNLDLGDLEGVEKWATALSSTEGITYVSDLVLNAGIMSTPLEPRNEGTGLENQLHTNHVAHFYLTSLMLPLLESVSAVEDAVKSSKVVTIASLAAQSPFSFDLSDINFTKGRSFASLTAYSQSKRANLLFAQHVHDSLNPKGIKSLAAHPGYTRTSLFHNNWHFLPKQLEFIKDLAAENTLFSMSSFDGSMMTVRAILDENIPSGSYVTPMLYAVGTPVVSKPKNAKWYNLGYERGEVMYPFMENTWSWIWGGFGYSKEDVEGLNVWTEGITGVSVK</sequence>
<evidence type="ECO:0000256" key="2">
    <source>
        <dbReference type="ARBA" id="ARBA00023002"/>
    </source>
</evidence>
<dbReference type="OrthoDB" id="47007at2759"/>
<comment type="similarity">
    <text evidence="1">Belongs to the short-chain dehydrogenases/reductases (SDR) family.</text>
</comment>
<evidence type="ECO:0000256" key="1">
    <source>
        <dbReference type="ARBA" id="ARBA00006484"/>
    </source>
</evidence>
<dbReference type="PANTHER" id="PTHR24320:SF148">
    <property type="entry name" value="NAD(P)-BINDING ROSSMANN-FOLD SUPERFAMILY PROTEIN"/>
    <property type="match status" value="1"/>
</dbReference>
<reference evidence="5" key="1">
    <citation type="journal article" date="2023" name="Commun. Biol.">
        <title>Genome analysis of Parmales, the sister group of diatoms, reveals the evolutionary specialization of diatoms from phago-mixotrophs to photoautotrophs.</title>
        <authorList>
            <person name="Ban H."/>
            <person name="Sato S."/>
            <person name="Yoshikawa S."/>
            <person name="Yamada K."/>
            <person name="Nakamura Y."/>
            <person name="Ichinomiya M."/>
            <person name="Sato N."/>
            <person name="Blanc-Mathieu R."/>
            <person name="Endo H."/>
            <person name="Kuwata A."/>
            <person name="Ogata H."/>
        </authorList>
    </citation>
    <scope>NUCLEOTIDE SEQUENCE [LARGE SCALE GENOMIC DNA]</scope>
    <source>
        <strain evidence="5">NIES 3700</strain>
    </source>
</reference>
<feature type="transmembrane region" description="Helical" evidence="3">
    <location>
        <begin position="21"/>
        <end position="40"/>
    </location>
</feature>
<evidence type="ECO:0008006" key="6">
    <source>
        <dbReference type="Google" id="ProtNLM"/>
    </source>
</evidence>
<protein>
    <recommendedName>
        <fullName evidence="6">NAD(P)-binding protein</fullName>
    </recommendedName>
</protein>
<organism evidence="4 5">
    <name type="scientific">Triparma laevis f. longispina</name>
    <dbReference type="NCBI Taxonomy" id="1714387"/>
    <lineage>
        <taxon>Eukaryota</taxon>
        <taxon>Sar</taxon>
        <taxon>Stramenopiles</taxon>
        <taxon>Ochrophyta</taxon>
        <taxon>Bolidophyceae</taxon>
        <taxon>Parmales</taxon>
        <taxon>Triparmaceae</taxon>
        <taxon>Triparma</taxon>
    </lineage>
</organism>
<keyword evidence="5" id="KW-1185">Reference proteome</keyword>
<evidence type="ECO:0000256" key="3">
    <source>
        <dbReference type="SAM" id="Phobius"/>
    </source>
</evidence>
<keyword evidence="2" id="KW-0560">Oxidoreductase</keyword>